<evidence type="ECO:0000313" key="1">
    <source>
        <dbReference type="EMBL" id="ORX74810.1"/>
    </source>
</evidence>
<organism evidence="1 2">
    <name type="scientific">Linderina pennispora</name>
    <dbReference type="NCBI Taxonomy" id="61395"/>
    <lineage>
        <taxon>Eukaryota</taxon>
        <taxon>Fungi</taxon>
        <taxon>Fungi incertae sedis</taxon>
        <taxon>Zoopagomycota</taxon>
        <taxon>Kickxellomycotina</taxon>
        <taxon>Kickxellomycetes</taxon>
        <taxon>Kickxellales</taxon>
        <taxon>Kickxellaceae</taxon>
        <taxon>Linderina</taxon>
    </lineage>
</organism>
<sequence length="167" mass="18348">MTMLRVVGSVKIARTRGVFRHSCPLSIFNTPAEPPITLLLVACSRHVLRHVQSLWRGAGMELWREELARHGYPITCISIALVPPPSSPRCPLCLPPSAQNISDRGRKNGHCALFPEISSGAKLCEEKGARISNNSQKNLFSRLRGKNRHWLSGTRGGLATCICNKTG</sequence>
<evidence type="ECO:0000313" key="2">
    <source>
        <dbReference type="Proteomes" id="UP000193922"/>
    </source>
</evidence>
<dbReference type="AlphaFoldDB" id="A0A1Y1WMM3"/>
<reference evidence="1 2" key="1">
    <citation type="submission" date="2016-07" db="EMBL/GenBank/DDBJ databases">
        <title>Pervasive Adenine N6-methylation of Active Genes in Fungi.</title>
        <authorList>
            <consortium name="DOE Joint Genome Institute"/>
            <person name="Mondo S.J."/>
            <person name="Dannebaum R.O."/>
            <person name="Kuo R.C."/>
            <person name="Labutti K."/>
            <person name="Haridas S."/>
            <person name="Kuo A."/>
            <person name="Salamov A."/>
            <person name="Ahrendt S.R."/>
            <person name="Lipzen A."/>
            <person name="Sullivan W."/>
            <person name="Andreopoulos W.B."/>
            <person name="Clum A."/>
            <person name="Lindquist E."/>
            <person name="Daum C."/>
            <person name="Ramamoorthy G.K."/>
            <person name="Gryganskyi A."/>
            <person name="Culley D."/>
            <person name="Magnuson J.K."/>
            <person name="James T.Y."/>
            <person name="O'Malley M.A."/>
            <person name="Stajich J.E."/>
            <person name="Spatafora J.W."/>
            <person name="Visel A."/>
            <person name="Grigoriev I.V."/>
        </authorList>
    </citation>
    <scope>NUCLEOTIDE SEQUENCE [LARGE SCALE GENOMIC DNA]</scope>
    <source>
        <strain evidence="1 2">ATCC 12442</strain>
    </source>
</reference>
<protein>
    <submittedName>
        <fullName evidence="1">Uncharacterized protein</fullName>
    </submittedName>
</protein>
<name>A0A1Y1WMM3_9FUNG</name>
<proteinExistence type="predicted"/>
<dbReference type="GeneID" id="63801552"/>
<comment type="caution">
    <text evidence="1">The sequence shown here is derived from an EMBL/GenBank/DDBJ whole genome shotgun (WGS) entry which is preliminary data.</text>
</comment>
<dbReference type="RefSeq" id="XP_040748021.1">
    <property type="nucleotide sequence ID" value="XM_040884904.1"/>
</dbReference>
<gene>
    <name evidence="1" type="ORF">DL89DRAFT_23051</name>
</gene>
<dbReference type="EMBL" id="MCFD01000001">
    <property type="protein sequence ID" value="ORX74810.1"/>
    <property type="molecule type" value="Genomic_DNA"/>
</dbReference>
<accession>A0A1Y1WMM3</accession>
<keyword evidence="2" id="KW-1185">Reference proteome</keyword>
<dbReference type="Proteomes" id="UP000193922">
    <property type="component" value="Unassembled WGS sequence"/>
</dbReference>